<name>A0A0G4EVW5_VITBC</name>
<dbReference type="STRING" id="1169540.A0A0G4EVW5"/>
<evidence type="ECO:0000256" key="6">
    <source>
        <dbReference type="ARBA" id="ARBA00022853"/>
    </source>
</evidence>
<feature type="binding site" evidence="8">
    <location>
        <position position="295"/>
    </location>
    <ligand>
        <name>Zn(2+)</name>
        <dbReference type="ChEBI" id="CHEBI:29105"/>
        <label>2</label>
    </ligand>
</feature>
<feature type="binding site" evidence="8">
    <location>
        <position position="252"/>
    </location>
    <ligand>
        <name>Zn(2+)</name>
        <dbReference type="ChEBI" id="CHEBI:29105"/>
        <label>1</label>
    </ligand>
</feature>
<dbReference type="Proteomes" id="UP000041254">
    <property type="component" value="Unassembled WGS sequence"/>
</dbReference>
<feature type="compositionally biased region" description="Basic residues" evidence="10">
    <location>
        <begin position="182"/>
        <end position="197"/>
    </location>
</feature>
<evidence type="ECO:0000256" key="8">
    <source>
        <dbReference type="PIRSR" id="PIRSR628651-51"/>
    </source>
</evidence>
<dbReference type="Pfam" id="PF00628">
    <property type="entry name" value="PHD"/>
    <property type="match status" value="1"/>
</dbReference>
<dbReference type="GO" id="GO:0006355">
    <property type="term" value="P:regulation of DNA-templated transcription"/>
    <property type="evidence" value="ECO:0007669"/>
    <property type="project" value="TreeGrafter"/>
</dbReference>
<dbReference type="InterPro" id="IPR011011">
    <property type="entry name" value="Znf_FYVE_PHD"/>
</dbReference>
<dbReference type="SUPFAM" id="SSF57903">
    <property type="entry name" value="FYVE/PHD zinc finger"/>
    <property type="match status" value="1"/>
</dbReference>
<dbReference type="Gene3D" id="3.30.40.10">
    <property type="entry name" value="Zinc/RING finger domain, C3HC4 (zinc finger)"/>
    <property type="match status" value="1"/>
</dbReference>
<evidence type="ECO:0000256" key="10">
    <source>
        <dbReference type="SAM" id="MobiDB-lite"/>
    </source>
</evidence>
<dbReference type="VEuPathDB" id="CryptoDB:Vbra_21000"/>
<feature type="region of interest" description="Disordered" evidence="10">
    <location>
        <begin position="182"/>
        <end position="245"/>
    </location>
</feature>
<feature type="binding site" evidence="8">
    <location>
        <position position="280"/>
    </location>
    <ligand>
        <name>Zn(2+)</name>
        <dbReference type="ChEBI" id="CHEBI:29105"/>
        <label>1</label>
    </ligand>
</feature>
<feature type="binding site" evidence="8">
    <location>
        <position position="277"/>
    </location>
    <ligand>
        <name>Zn(2+)</name>
        <dbReference type="ChEBI" id="CHEBI:29105"/>
        <label>1</label>
    </ligand>
</feature>
<feature type="domain" description="PHD-type" evidence="11">
    <location>
        <begin position="249"/>
        <end position="301"/>
    </location>
</feature>
<evidence type="ECO:0000256" key="3">
    <source>
        <dbReference type="ARBA" id="ARBA00022723"/>
    </source>
</evidence>
<accession>A0A0G4EVW5</accession>
<feature type="compositionally biased region" description="Acidic residues" evidence="10">
    <location>
        <begin position="360"/>
        <end position="370"/>
    </location>
</feature>
<comment type="similarity">
    <text evidence="2">Belongs to the ING family.</text>
</comment>
<keyword evidence="4 9" id="KW-0863">Zinc-finger</keyword>
<feature type="compositionally biased region" description="Low complexity" evidence="10">
    <location>
        <begin position="322"/>
        <end position="337"/>
    </location>
</feature>
<proteinExistence type="inferred from homology"/>
<dbReference type="OrthoDB" id="5411773at2759"/>
<dbReference type="GO" id="GO:0006325">
    <property type="term" value="P:chromatin organization"/>
    <property type="evidence" value="ECO:0007669"/>
    <property type="project" value="UniProtKB-KW"/>
</dbReference>
<feature type="binding site" evidence="8">
    <location>
        <position position="265"/>
    </location>
    <ligand>
        <name>Zn(2+)</name>
        <dbReference type="ChEBI" id="CHEBI:29105"/>
        <label>2</label>
    </ligand>
</feature>
<dbReference type="InterPro" id="IPR001965">
    <property type="entry name" value="Znf_PHD"/>
</dbReference>
<dbReference type="InterPro" id="IPR013083">
    <property type="entry name" value="Znf_RING/FYVE/PHD"/>
</dbReference>
<dbReference type="GO" id="GO:0005634">
    <property type="term" value="C:nucleus"/>
    <property type="evidence" value="ECO:0007669"/>
    <property type="project" value="UniProtKB-SubCell"/>
</dbReference>
<evidence type="ECO:0000259" key="11">
    <source>
        <dbReference type="PROSITE" id="PS50016"/>
    </source>
</evidence>
<sequence length="398" mass="44691">MAASQPLVEITSLAATSASGVPKQESPTGAADATAAASHPAAMASSELIGILTDLGQFPFINPESISTVIDTDRRLHEELEACERRQREVWDEHLRRFQAVKAAGRDVEFGDYRRDDIEQLEELEQMKTRINNYQRQRLYIIHGLLDELTRRVRDLNARMNLHPYGDGQAMGGAMERRYHRHHGEPGRLHRRKKRDKHDRDGDDRHERDRERGHRWSRRGGDHKGGRALPPQPAGEGDQRSGGAAQPEPLYCFCQKPSEGNMIQCEKVDCKFGEWFHFSCVGVEVAPDENSQWYCPGCTKDPAYKDKWEAALKRLEAAKAPPYQLDSQQTQQQQQQPQPQPQQQPPGAGTDGVQPKPEEEPAEMDVDVDVDVVPMSEEPKDKDGEAMAAEAPPPAGSE</sequence>
<dbReference type="AlphaFoldDB" id="A0A0G4EVW5"/>
<dbReference type="CDD" id="cd15505">
    <property type="entry name" value="PHD_ING"/>
    <property type="match status" value="1"/>
</dbReference>
<feature type="binding site" evidence="8">
    <location>
        <position position="270"/>
    </location>
    <ligand>
        <name>Zn(2+)</name>
        <dbReference type="ChEBI" id="CHEBI:29105"/>
        <label>2</label>
    </ligand>
</feature>
<dbReference type="EMBL" id="CDMY01000336">
    <property type="protein sequence ID" value="CEM02957.1"/>
    <property type="molecule type" value="Genomic_DNA"/>
</dbReference>
<keyword evidence="5 8" id="KW-0862">Zinc</keyword>
<keyword evidence="13" id="KW-1185">Reference proteome</keyword>
<feature type="region of interest" description="Disordered" evidence="10">
    <location>
        <begin position="322"/>
        <end position="398"/>
    </location>
</feature>
<dbReference type="InterPro" id="IPR028651">
    <property type="entry name" value="ING_fam"/>
</dbReference>
<keyword evidence="7" id="KW-0539">Nucleus</keyword>
<dbReference type="InterPro" id="IPR019787">
    <property type="entry name" value="Znf_PHD-finger"/>
</dbReference>
<evidence type="ECO:0000256" key="1">
    <source>
        <dbReference type="ARBA" id="ARBA00004123"/>
    </source>
</evidence>
<evidence type="ECO:0000256" key="5">
    <source>
        <dbReference type="ARBA" id="ARBA00022833"/>
    </source>
</evidence>
<keyword evidence="3 8" id="KW-0479">Metal-binding</keyword>
<evidence type="ECO:0000256" key="9">
    <source>
        <dbReference type="PROSITE-ProRule" id="PRU00146"/>
    </source>
</evidence>
<protein>
    <recommendedName>
        <fullName evidence="11">PHD-type domain-containing protein</fullName>
    </recommendedName>
</protein>
<dbReference type="InParanoid" id="A0A0G4EVW5"/>
<reference evidence="12 13" key="1">
    <citation type="submission" date="2014-11" db="EMBL/GenBank/DDBJ databases">
        <authorList>
            <person name="Zhu J."/>
            <person name="Qi W."/>
            <person name="Song R."/>
        </authorList>
    </citation>
    <scope>NUCLEOTIDE SEQUENCE [LARGE SCALE GENOMIC DNA]</scope>
</reference>
<evidence type="ECO:0000256" key="2">
    <source>
        <dbReference type="ARBA" id="ARBA00010210"/>
    </source>
</evidence>
<dbReference type="PROSITE" id="PS50016">
    <property type="entry name" value="ZF_PHD_2"/>
    <property type="match status" value="1"/>
</dbReference>
<keyword evidence="6" id="KW-0156">Chromatin regulator</keyword>
<comment type="subcellular location">
    <subcellularLocation>
        <location evidence="1">Nucleus</location>
    </subcellularLocation>
</comment>
<evidence type="ECO:0000313" key="12">
    <source>
        <dbReference type="EMBL" id="CEM02957.1"/>
    </source>
</evidence>
<dbReference type="PANTHER" id="PTHR10333:SF42">
    <property type="entry name" value="INHIBITOR OF GROWTH PROTEIN 5"/>
    <property type="match status" value="1"/>
</dbReference>
<evidence type="ECO:0000256" key="4">
    <source>
        <dbReference type="ARBA" id="ARBA00022771"/>
    </source>
</evidence>
<dbReference type="PANTHER" id="PTHR10333">
    <property type="entry name" value="INHIBITOR OF GROWTH PROTEIN"/>
    <property type="match status" value="1"/>
</dbReference>
<organism evidence="12 13">
    <name type="scientific">Vitrella brassicaformis (strain CCMP3155)</name>
    <dbReference type="NCBI Taxonomy" id="1169540"/>
    <lineage>
        <taxon>Eukaryota</taxon>
        <taxon>Sar</taxon>
        <taxon>Alveolata</taxon>
        <taxon>Colpodellida</taxon>
        <taxon>Vitrellaceae</taxon>
        <taxon>Vitrella</taxon>
    </lineage>
</organism>
<feature type="binding site" evidence="8">
    <location>
        <position position="254"/>
    </location>
    <ligand>
        <name>Zn(2+)</name>
        <dbReference type="ChEBI" id="CHEBI:29105"/>
        <label>1</label>
    </ligand>
</feature>
<evidence type="ECO:0000256" key="7">
    <source>
        <dbReference type="ARBA" id="ARBA00023242"/>
    </source>
</evidence>
<dbReference type="GO" id="GO:0008270">
    <property type="term" value="F:zinc ion binding"/>
    <property type="evidence" value="ECO:0007669"/>
    <property type="project" value="UniProtKB-KW"/>
</dbReference>
<dbReference type="SMART" id="SM00249">
    <property type="entry name" value="PHD"/>
    <property type="match status" value="1"/>
</dbReference>
<feature type="binding site" evidence="8">
    <location>
        <position position="298"/>
    </location>
    <ligand>
        <name>Zn(2+)</name>
        <dbReference type="ChEBI" id="CHEBI:29105"/>
        <label>2</label>
    </ligand>
</feature>
<evidence type="ECO:0000313" key="13">
    <source>
        <dbReference type="Proteomes" id="UP000041254"/>
    </source>
</evidence>
<feature type="compositionally biased region" description="Basic and acidic residues" evidence="10">
    <location>
        <begin position="198"/>
        <end position="225"/>
    </location>
</feature>
<gene>
    <name evidence="12" type="ORF">Vbra_21000</name>
</gene>